<evidence type="ECO:0000313" key="1">
    <source>
        <dbReference type="EMBL" id="CDG03588.1"/>
    </source>
</evidence>
<reference evidence="1 2" key="1">
    <citation type="journal article" date="2013" name="Appl. Environ. Microbiol.">
        <title>The Carbohydrate Metabolism Signature of Lactococcus lactis Strain A12 Reveals Its Sourdough Ecosystem Origin.</title>
        <authorList>
            <person name="Passerini D."/>
            <person name="Coddeville M."/>
            <person name="Le Bourgeois P."/>
            <person name="Loubiere P."/>
            <person name="Ritzenthaler P."/>
            <person name="Fontagne-Faucher C."/>
            <person name="Daveran-Mingot M.L."/>
            <person name="Cocaign-Bousquet M."/>
        </authorList>
    </citation>
    <scope>NUCLEOTIDE SEQUENCE [LARGE SCALE GENOMIC DNA]</scope>
    <source>
        <strain evidence="1 2">A12</strain>
    </source>
</reference>
<name>S6EW16_LACLL</name>
<comment type="caution">
    <text evidence="1">The sequence shown here is derived from an EMBL/GenBank/DDBJ whole genome shotgun (WGS) entry which is preliminary data.</text>
</comment>
<accession>S6EW16</accession>
<proteinExistence type="predicted"/>
<dbReference type="AlphaFoldDB" id="S6EW16"/>
<protein>
    <submittedName>
        <fullName evidence="1">Uncharacterized protein</fullName>
    </submittedName>
</protein>
<sequence>MSLYGLAVQIPEYYIICLINSKFMSRYVDDFVNNTQTFQINDARQLPIIVPTFEELAEIKMLFDKLISLKKRSFASDFDDNINQELSSVEGKLEIIISHLYNLV</sequence>
<dbReference type="Proteomes" id="UP000015361">
    <property type="component" value="Unassembled WGS sequence"/>
</dbReference>
<evidence type="ECO:0000313" key="2">
    <source>
        <dbReference type="Proteomes" id="UP000015361"/>
    </source>
</evidence>
<dbReference type="EMBL" id="CBLU010000004">
    <property type="protein sequence ID" value="CDG03588.1"/>
    <property type="molecule type" value="Genomic_DNA"/>
</dbReference>
<organism evidence="1 2">
    <name type="scientific">Lactococcus lactis subsp. lactis A12</name>
    <dbReference type="NCBI Taxonomy" id="1137134"/>
    <lineage>
        <taxon>Bacteria</taxon>
        <taxon>Bacillati</taxon>
        <taxon>Bacillota</taxon>
        <taxon>Bacilli</taxon>
        <taxon>Lactobacillales</taxon>
        <taxon>Streptococcaceae</taxon>
        <taxon>Lactococcus</taxon>
    </lineage>
</organism>
<gene>
    <name evidence="1" type="primary">NT01CX_1300</name>
    <name evidence="1" type="ORF">O9U_13555</name>
</gene>